<feature type="transmembrane region" description="Helical" evidence="6">
    <location>
        <begin position="7"/>
        <end position="23"/>
    </location>
</feature>
<evidence type="ECO:0000313" key="7">
    <source>
        <dbReference type="Proteomes" id="UP000694924"/>
    </source>
</evidence>
<evidence type="ECO:0000256" key="1">
    <source>
        <dbReference type="ARBA" id="ARBA00004370"/>
    </source>
</evidence>
<evidence type="ECO:0000256" key="6">
    <source>
        <dbReference type="SAM" id="Phobius"/>
    </source>
</evidence>
<dbReference type="RefSeq" id="XP_015184031.1">
    <property type="nucleotide sequence ID" value="XM_015328545.1"/>
</dbReference>
<feature type="transmembrane region" description="Helical" evidence="6">
    <location>
        <begin position="53"/>
        <end position="73"/>
    </location>
</feature>
<protein>
    <submittedName>
        <fullName evidence="8">Transmembrane protein 14C</fullName>
    </submittedName>
</protein>
<sequence length="108" mass="11059">MPIDLPAFAYAAAVAGGGILGYVKSHSIPSLAAGLVFGSVLGYGAYQTSQDPANVGVLLGTTTALGGLMGYRFYNTGKIMPAGVITIMSAAMIVRIVTRYFSPPVKAD</sequence>
<dbReference type="Proteomes" id="UP000694924">
    <property type="component" value="Unplaced"/>
</dbReference>
<evidence type="ECO:0000256" key="2">
    <source>
        <dbReference type="ARBA" id="ARBA00007590"/>
    </source>
</evidence>
<dbReference type="Gene3D" id="1.10.10.1740">
    <property type="entry name" value="Transmembrane protein 14-like"/>
    <property type="match status" value="1"/>
</dbReference>
<dbReference type="PANTHER" id="PTHR12668:SF43">
    <property type="entry name" value="TRANSMEMBRANE PROTEIN 14 HOMOLOG"/>
    <property type="match status" value="1"/>
</dbReference>
<dbReference type="GeneID" id="107070390"/>
<comment type="subcellular location">
    <subcellularLocation>
        <location evidence="1">Membrane</location>
    </subcellularLocation>
</comment>
<dbReference type="InterPro" id="IPR044890">
    <property type="entry name" value="TMEM14_sf"/>
</dbReference>
<keyword evidence="7" id="KW-1185">Reference proteome</keyword>
<organism evidence="7 8">
    <name type="scientific">Polistes dominula</name>
    <name type="common">European paper wasp</name>
    <name type="synonym">Vespa dominula</name>
    <dbReference type="NCBI Taxonomy" id="743375"/>
    <lineage>
        <taxon>Eukaryota</taxon>
        <taxon>Metazoa</taxon>
        <taxon>Ecdysozoa</taxon>
        <taxon>Arthropoda</taxon>
        <taxon>Hexapoda</taxon>
        <taxon>Insecta</taxon>
        <taxon>Pterygota</taxon>
        <taxon>Neoptera</taxon>
        <taxon>Endopterygota</taxon>
        <taxon>Hymenoptera</taxon>
        <taxon>Apocrita</taxon>
        <taxon>Aculeata</taxon>
        <taxon>Vespoidea</taxon>
        <taxon>Vespidae</taxon>
        <taxon>Polistinae</taxon>
        <taxon>Polistini</taxon>
        <taxon>Polistes</taxon>
    </lineage>
</organism>
<feature type="transmembrane region" description="Helical" evidence="6">
    <location>
        <begin position="79"/>
        <end position="98"/>
    </location>
</feature>
<dbReference type="PANTHER" id="PTHR12668">
    <property type="entry name" value="TRANSMEMBRANE PROTEIN 14, 15"/>
    <property type="match status" value="1"/>
</dbReference>
<keyword evidence="4 6" id="KW-1133">Transmembrane helix</keyword>
<keyword evidence="3 6" id="KW-0812">Transmembrane</keyword>
<dbReference type="InterPro" id="IPR005349">
    <property type="entry name" value="TMEM14"/>
</dbReference>
<evidence type="ECO:0000256" key="4">
    <source>
        <dbReference type="ARBA" id="ARBA00022989"/>
    </source>
</evidence>
<gene>
    <name evidence="8" type="primary">LOC107070390</name>
</gene>
<evidence type="ECO:0000313" key="8">
    <source>
        <dbReference type="RefSeq" id="XP_015184031.1"/>
    </source>
</evidence>
<evidence type="ECO:0000256" key="3">
    <source>
        <dbReference type="ARBA" id="ARBA00022692"/>
    </source>
</evidence>
<reference evidence="8" key="1">
    <citation type="submission" date="2025-08" db="UniProtKB">
        <authorList>
            <consortium name="RefSeq"/>
        </authorList>
    </citation>
    <scope>IDENTIFICATION</scope>
    <source>
        <tissue evidence="8">Whole body</tissue>
    </source>
</reference>
<feature type="transmembrane region" description="Helical" evidence="6">
    <location>
        <begin position="29"/>
        <end position="46"/>
    </location>
</feature>
<keyword evidence="5 6" id="KW-0472">Membrane</keyword>
<accession>A0ABM1IUZ4</accession>
<comment type="similarity">
    <text evidence="2">Belongs to the TMEM14 family.</text>
</comment>
<proteinExistence type="inferred from homology"/>
<name>A0ABM1IUZ4_POLDO</name>
<dbReference type="Pfam" id="PF03647">
    <property type="entry name" value="Tmemb_14"/>
    <property type="match status" value="1"/>
</dbReference>
<evidence type="ECO:0000256" key="5">
    <source>
        <dbReference type="ARBA" id="ARBA00023136"/>
    </source>
</evidence>